<accession>A0A8J5MC01</accession>
<dbReference type="EMBL" id="JAENGY010002379">
    <property type="protein sequence ID" value="KAG6944404.1"/>
    <property type="molecule type" value="Genomic_DNA"/>
</dbReference>
<evidence type="ECO:0000313" key="2">
    <source>
        <dbReference type="Proteomes" id="UP000709295"/>
    </source>
</evidence>
<organism evidence="1 2">
    <name type="scientific">Phytophthora aleatoria</name>
    <dbReference type="NCBI Taxonomy" id="2496075"/>
    <lineage>
        <taxon>Eukaryota</taxon>
        <taxon>Sar</taxon>
        <taxon>Stramenopiles</taxon>
        <taxon>Oomycota</taxon>
        <taxon>Peronosporomycetes</taxon>
        <taxon>Peronosporales</taxon>
        <taxon>Peronosporaceae</taxon>
        <taxon>Phytophthora</taxon>
    </lineage>
</organism>
<proteinExistence type="predicted"/>
<comment type="caution">
    <text evidence="1">The sequence shown here is derived from an EMBL/GenBank/DDBJ whole genome shotgun (WGS) entry which is preliminary data.</text>
</comment>
<sequence length="74" mass="8560">MIRGATEITGTRPLTDDFPNDMWVERAANYPRILLRHVQVLDAKCTVFKKFNLLDKPEHLWNCEETVVGFQGRG</sequence>
<evidence type="ECO:0000313" key="1">
    <source>
        <dbReference type="EMBL" id="KAG6944404.1"/>
    </source>
</evidence>
<name>A0A8J5MC01_9STRA</name>
<dbReference type="Proteomes" id="UP000709295">
    <property type="component" value="Unassembled WGS sequence"/>
</dbReference>
<gene>
    <name evidence="1" type="ORF">JG688_00017097</name>
</gene>
<keyword evidence="2" id="KW-1185">Reference proteome</keyword>
<dbReference type="AlphaFoldDB" id="A0A8J5MC01"/>
<protein>
    <submittedName>
        <fullName evidence="1">Uncharacterized protein</fullName>
    </submittedName>
</protein>
<reference evidence="1" key="1">
    <citation type="submission" date="2021-01" db="EMBL/GenBank/DDBJ databases">
        <title>Phytophthora aleatoria, a newly-described species from Pinus radiata is distinct from Phytophthora cactorum isolates based on comparative genomics.</title>
        <authorList>
            <person name="Mcdougal R."/>
            <person name="Panda P."/>
            <person name="Williams N."/>
            <person name="Studholme D.J."/>
        </authorList>
    </citation>
    <scope>NUCLEOTIDE SEQUENCE</scope>
    <source>
        <strain evidence="1">NZFS 4037</strain>
    </source>
</reference>